<dbReference type="FunFam" id="2.130.10.10:FF:000031">
    <property type="entry name" value="Splicing factor 3b subunit 3"/>
    <property type="match status" value="1"/>
</dbReference>
<evidence type="ECO:0000256" key="5">
    <source>
        <dbReference type="ARBA" id="ARBA00023242"/>
    </source>
</evidence>
<evidence type="ECO:0000256" key="4">
    <source>
        <dbReference type="ARBA" id="ARBA00023187"/>
    </source>
</evidence>
<gene>
    <name evidence="10" type="ORF">ECRASSUSDP1_LOCUS13820</name>
</gene>
<dbReference type="Pfam" id="PF10433">
    <property type="entry name" value="Beta-prop_RSE1_1st"/>
    <property type="match status" value="1"/>
</dbReference>
<dbReference type="GO" id="GO:0008380">
    <property type="term" value="P:RNA splicing"/>
    <property type="evidence" value="ECO:0007669"/>
    <property type="project" value="UniProtKB-KW"/>
</dbReference>
<organism evidence="10 11">
    <name type="scientific">Euplotes crassus</name>
    <dbReference type="NCBI Taxonomy" id="5936"/>
    <lineage>
        <taxon>Eukaryota</taxon>
        <taxon>Sar</taxon>
        <taxon>Alveolata</taxon>
        <taxon>Ciliophora</taxon>
        <taxon>Intramacronucleata</taxon>
        <taxon>Spirotrichea</taxon>
        <taxon>Hypotrichia</taxon>
        <taxon>Euplotida</taxon>
        <taxon>Euplotidae</taxon>
        <taxon>Moneuplotes</taxon>
    </lineage>
</organism>
<feature type="domain" description="RSE1/DDB1/CPSF1 first beta-propeller" evidence="8">
    <location>
        <begin position="14"/>
        <end position="372"/>
    </location>
</feature>
<comment type="similarity">
    <text evidence="6">Belongs to the RSE1 family.</text>
</comment>
<name>A0AAD1XDQ5_EUPCR</name>
<dbReference type="InterPro" id="IPR050358">
    <property type="entry name" value="RSE1/DDB1/CFT1"/>
</dbReference>
<proteinExistence type="inferred from homology"/>
<evidence type="ECO:0000256" key="6">
    <source>
        <dbReference type="ARBA" id="ARBA00038266"/>
    </source>
</evidence>
<keyword evidence="4" id="KW-0508">mRNA splicing</keyword>
<dbReference type="AlphaFoldDB" id="A0AAD1XDQ5"/>
<keyword evidence="2" id="KW-0507">mRNA processing</keyword>
<dbReference type="SUPFAM" id="SSF50978">
    <property type="entry name" value="WD40 repeat-like"/>
    <property type="match status" value="1"/>
</dbReference>
<dbReference type="InterPro" id="IPR058543">
    <property type="entry name" value="Beta-prop_RSE1/DDB1/CPSF1_2nd"/>
</dbReference>
<evidence type="ECO:0000313" key="11">
    <source>
        <dbReference type="Proteomes" id="UP001295684"/>
    </source>
</evidence>
<keyword evidence="3" id="KW-0747">Spliceosome</keyword>
<evidence type="ECO:0000256" key="2">
    <source>
        <dbReference type="ARBA" id="ARBA00022664"/>
    </source>
</evidence>
<evidence type="ECO:0000313" key="10">
    <source>
        <dbReference type="EMBL" id="CAI2372489.1"/>
    </source>
</evidence>
<comment type="caution">
    <text evidence="10">The sequence shown here is derived from an EMBL/GenBank/DDBJ whole genome shotgun (WGS) entry which is preliminary data.</text>
</comment>
<feature type="domain" description="RSE1/DDB1/CPSF1 C-terminal" evidence="7">
    <location>
        <begin position="830"/>
        <end position="1148"/>
    </location>
</feature>
<dbReference type="Proteomes" id="UP001295684">
    <property type="component" value="Unassembled WGS sequence"/>
</dbReference>
<dbReference type="InterPro" id="IPR015943">
    <property type="entry name" value="WD40/YVTN_repeat-like_dom_sf"/>
</dbReference>
<evidence type="ECO:0000256" key="1">
    <source>
        <dbReference type="ARBA" id="ARBA00004123"/>
    </source>
</evidence>
<keyword evidence="11" id="KW-1185">Reference proteome</keyword>
<comment type="subcellular location">
    <subcellularLocation>
        <location evidence="1">Nucleus</location>
    </subcellularLocation>
</comment>
<evidence type="ECO:0008006" key="12">
    <source>
        <dbReference type="Google" id="ProtNLM"/>
    </source>
</evidence>
<dbReference type="PANTHER" id="PTHR10644">
    <property type="entry name" value="DNA REPAIR/RNA PROCESSING CPSF FAMILY"/>
    <property type="match status" value="1"/>
</dbReference>
<keyword evidence="5" id="KW-0539">Nucleus</keyword>
<dbReference type="InterPro" id="IPR036322">
    <property type="entry name" value="WD40_repeat_dom_sf"/>
</dbReference>
<evidence type="ECO:0000259" key="7">
    <source>
        <dbReference type="Pfam" id="PF03178"/>
    </source>
</evidence>
<dbReference type="GO" id="GO:0006397">
    <property type="term" value="P:mRNA processing"/>
    <property type="evidence" value="ECO:0007669"/>
    <property type="project" value="UniProtKB-KW"/>
</dbReference>
<evidence type="ECO:0000256" key="3">
    <source>
        <dbReference type="ARBA" id="ARBA00022728"/>
    </source>
</evidence>
<evidence type="ECO:0000259" key="9">
    <source>
        <dbReference type="Pfam" id="PF23726"/>
    </source>
</evidence>
<sequence>MNLYSLTLQESTMINHAVYGNFSGPRKHEILVAKGTMLELLRPEEENGKLHTVYRQDMFTHIRKVIAFRLTGLNIDYAVLGTDSGKLTILEYKEEKERFEVVHQEIFGKTGVRRIVPGEYLAGDPKGRAVMVGAVEKQKFVYVLNRENDEATISSPLEAHKPRTIVFDMCGLDVGYSNPVFACLEIDYGETDSPFSAVNTGKPQKNLVLYELDLGLNHVIRNYCEEVDISAHMLLPIPAEPDGPGGVIVVCENFMVYKKVDHEDRECPFARRNEMAQDRKLFMINYTLHKQKKMFFFIVQSDHGDLYRISLNFSDDQVHSIQCQYFDTISPCNSICLLKSGFIFAAVEFGDHFMYQITNLGDNEENPIITDSSMEKDALVSFNARGLKNITPVDQIKSLGSITNMECVDLVDEGNPQIYITCGRGSLSNLRVVRHGIQIQQIGDSEMPLPPTGIWTLKEKFGDDVDKMMVVSFETSTIVLEIGSTIKELNETGIEKETKTIIAHLLIDDSIIQVYPKGIIHVKPDGGRNQWSASSGVVTCACANERQVVIALEGGEIRYFELDSVGTLQEVGSKIFDTEITCLDVGPIQEGRQRSKFLAVGCEDVKILSLDPESCLSRISVQALPAPPSEVCLIEMKNNTGGLDMDQSQLFLHIGLSNGVLLRAQVDPISDSRARYLGTQPIKLRKVIVQGEPAMIAISSRSWLCYNFMSKYQMSPMSIEGLTSVASFSSEQCREGMIGIFGSSLKIFAVDKLGEMFNQITMPLMYTVRDMKYDLEMKKIFTLETDHLTYDSSTREIIKNQIYEHTGDEEYKNVPENQIGYPKAPNGQWASCIRVINPIDLTTVHLMELGANEAAFSMFITDRLGAGDTTYLILGSAKNMKIKPKSCDLGFISVYYFTQDGDLRLMHKTQTEDLPMCFEIIGNRLIAGIGNILRVYDLGRTKLLRKCENRNFHSSINRIKTDGSRIFASDQADSVHVLKYKPEDCQLYIFADDVIPRWITDFTMLDYDTVIGSDKFENLFVLRLPPGCEEDAEDDPTSTKFKWESGYLSGAAFKFEQIAQYHTGQLITSIKKCRLSSIGSEIILFGTSMGSICALIPFELKDDVDTFLHLEMYLRQEALPLSGREHVSFRSLNAPVKNVVDGDLCEQFAILGFAKQKSLAEELDKHPLEVHKKLEEIRNKIIQ</sequence>
<reference evidence="10" key="1">
    <citation type="submission" date="2023-07" db="EMBL/GenBank/DDBJ databases">
        <authorList>
            <consortium name="AG Swart"/>
            <person name="Singh M."/>
            <person name="Singh A."/>
            <person name="Seah K."/>
            <person name="Emmerich C."/>
        </authorList>
    </citation>
    <scope>NUCLEOTIDE SEQUENCE</scope>
    <source>
        <strain evidence="10">DP1</strain>
    </source>
</reference>
<dbReference type="Pfam" id="PF23726">
    <property type="entry name" value="Beta-prop_RSE1_2nd"/>
    <property type="match status" value="1"/>
</dbReference>
<accession>A0AAD1XDQ5</accession>
<protein>
    <recommendedName>
        <fullName evidence="12">Splicing factor 3B subunit 3</fullName>
    </recommendedName>
</protein>
<dbReference type="Pfam" id="PF03178">
    <property type="entry name" value="CPSF_A"/>
    <property type="match status" value="1"/>
</dbReference>
<feature type="domain" description="RSE1/DDB1/CPSF1 second beta-propeller" evidence="9">
    <location>
        <begin position="439"/>
        <end position="749"/>
    </location>
</feature>
<dbReference type="FunFam" id="2.130.10.10:FF:001143">
    <property type="entry name" value="Pre-mRNA-splicing factor rse-1, putative"/>
    <property type="match status" value="1"/>
</dbReference>
<evidence type="ECO:0000259" key="8">
    <source>
        <dbReference type="Pfam" id="PF10433"/>
    </source>
</evidence>
<dbReference type="EMBL" id="CAMPGE010013775">
    <property type="protein sequence ID" value="CAI2372489.1"/>
    <property type="molecule type" value="Genomic_DNA"/>
</dbReference>
<dbReference type="InterPro" id="IPR004871">
    <property type="entry name" value="RSE1/DDB1/CPSF1_C"/>
</dbReference>
<dbReference type="GO" id="GO:0003676">
    <property type="term" value="F:nucleic acid binding"/>
    <property type="evidence" value="ECO:0007669"/>
    <property type="project" value="InterPro"/>
</dbReference>
<dbReference type="Gene3D" id="2.130.10.10">
    <property type="entry name" value="YVTN repeat-like/Quinoprotein amine dehydrogenase"/>
    <property type="match status" value="3"/>
</dbReference>
<dbReference type="GO" id="GO:0005681">
    <property type="term" value="C:spliceosomal complex"/>
    <property type="evidence" value="ECO:0007669"/>
    <property type="project" value="UniProtKB-KW"/>
</dbReference>
<dbReference type="InterPro" id="IPR018846">
    <property type="entry name" value="Beta-prop_RSE1/DDB1/CPSF1_1st"/>
</dbReference>